<keyword evidence="7" id="KW-1185">Reference proteome</keyword>
<organism evidence="6 7">
    <name type="scientific">Lucilia cuprina</name>
    <name type="common">Green bottle fly</name>
    <name type="synonym">Australian sheep blowfly</name>
    <dbReference type="NCBI Taxonomy" id="7375"/>
    <lineage>
        <taxon>Eukaryota</taxon>
        <taxon>Metazoa</taxon>
        <taxon>Ecdysozoa</taxon>
        <taxon>Arthropoda</taxon>
        <taxon>Hexapoda</taxon>
        <taxon>Insecta</taxon>
        <taxon>Pterygota</taxon>
        <taxon>Neoptera</taxon>
        <taxon>Endopterygota</taxon>
        <taxon>Diptera</taxon>
        <taxon>Brachycera</taxon>
        <taxon>Muscomorpha</taxon>
        <taxon>Oestroidea</taxon>
        <taxon>Calliphoridae</taxon>
        <taxon>Luciliinae</taxon>
        <taxon>Lucilia</taxon>
    </lineage>
</organism>
<evidence type="ECO:0000256" key="2">
    <source>
        <dbReference type="ARBA" id="ARBA00004496"/>
    </source>
</evidence>
<dbReference type="GO" id="GO:0000387">
    <property type="term" value="P:spliceosomal snRNP assembly"/>
    <property type="evidence" value="ECO:0007669"/>
    <property type="project" value="TreeGrafter"/>
</dbReference>
<evidence type="ECO:0000256" key="1">
    <source>
        <dbReference type="ARBA" id="ARBA00004123"/>
    </source>
</evidence>
<evidence type="ECO:0000256" key="5">
    <source>
        <dbReference type="SAM" id="MobiDB-lite"/>
    </source>
</evidence>
<dbReference type="Pfam" id="PF03517">
    <property type="entry name" value="Voldacs"/>
    <property type="match status" value="1"/>
</dbReference>
<dbReference type="InterPro" id="IPR039924">
    <property type="entry name" value="ICln/Lot5/Saf5"/>
</dbReference>
<feature type="region of interest" description="Disordered" evidence="5">
    <location>
        <begin position="156"/>
        <end position="214"/>
    </location>
</feature>
<gene>
    <name evidence="6" type="ORF">FF38_10748</name>
</gene>
<name>A0A0L0BTH6_LUCCU</name>
<dbReference type="PANTHER" id="PTHR21399:SF0">
    <property type="entry name" value="METHYLOSOME SUBUNIT PICLN"/>
    <property type="match status" value="1"/>
</dbReference>
<evidence type="ECO:0008006" key="8">
    <source>
        <dbReference type="Google" id="ProtNLM"/>
    </source>
</evidence>
<dbReference type="GO" id="GO:0034715">
    <property type="term" value="C:pICln-Sm protein complex"/>
    <property type="evidence" value="ECO:0007669"/>
    <property type="project" value="TreeGrafter"/>
</dbReference>
<protein>
    <recommendedName>
        <fullName evidence="8">Methylosome subunit pICln</fullName>
    </recommendedName>
</protein>
<evidence type="ECO:0000256" key="3">
    <source>
        <dbReference type="ARBA" id="ARBA00022490"/>
    </source>
</evidence>
<feature type="compositionally biased region" description="Acidic residues" evidence="5">
    <location>
        <begin position="159"/>
        <end position="179"/>
    </location>
</feature>
<proteinExistence type="predicted"/>
<dbReference type="PANTHER" id="PTHR21399">
    <property type="entry name" value="CHLORIDE CONDUCTANCE REGULATORY PROTEIN ICLN"/>
    <property type="match status" value="1"/>
</dbReference>
<sequence>MMVLIGRITPPNVGLAFSSDNVQLKIGHETIGTGSVYISQNSLVWRPDNLEQDGISIFWKQISVHGISSTPSNCIYFMLDHQLKWPGIYEGDIHNHSNGIAEHPQSGSENESEDEENDVYEDAEEVQMTECWLIPQDSNCVNTMYQAMTECQALHPDSDDSISGDSEYMDDEEECDDNEIPVLGGIDENASVEQARDNMNNMSLNDDRFADADE</sequence>
<dbReference type="EMBL" id="JRES01001371">
    <property type="protein sequence ID" value="KNC23298.1"/>
    <property type="molecule type" value="Genomic_DNA"/>
</dbReference>
<dbReference type="InterPro" id="IPR011993">
    <property type="entry name" value="PH-like_dom_sf"/>
</dbReference>
<dbReference type="OMA" id="YFMLDHK"/>
<evidence type="ECO:0000313" key="6">
    <source>
        <dbReference type="EMBL" id="KNC23298.1"/>
    </source>
</evidence>
<feature type="compositionally biased region" description="Basic and acidic residues" evidence="5">
    <location>
        <begin position="205"/>
        <end position="214"/>
    </location>
</feature>
<dbReference type="OrthoDB" id="19714at2759"/>
<dbReference type="AlphaFoldDB" id="A0A0L0BTH6"/>
<accession>A0A0L0BTH6</accession>
<evidence type="ECO:0000313" key="7">
    <source>
        <dbReference type="Proteomes" id="UP000037069"/>
    </source>
</evidence>
<feature type="region of interest" description="Disordered" evidence="5">
    <location>
        <begin position="96"/>
        <end position="118"/>
    </location>
</feature>
<comment type="caution">
    <text evidence="6">The sequence shown here is derived from an EMBL/GenBank/DDBJ whole genome shotgun (WGS) entry which is preliminary data.</text>
</comment>
<dbReference type="GO" id="GO:0045292">
    <property type="term" value="P:mRNA cis splicing, via spliceosome"/>
    <property type="evidence" value="ECO:0007669"/>
    <property type="project" value="TreeGrafter"/>
</dbReference>
<reference evidence="6 7" key="1">
    <citation type="journal article" date="2015" name="Nat. Commun.">
        <title>Lucilia cuprina genome unlocks parasitic fly biology to underpin future interventions.</title>
        <authorList>
            <person name="Anstead C.A."/>
            <person name="Korhonen P.K."/>
            <person name="Young N.D."/>
            <person name="Hall R.S."/>
            <person name="Jex A.R."/>
            <person name="Murali S.C."/>
            <person name="Hughes D.S."/>
            <person name="Lee S.F."/>
            <person name="Perry T."/>
            <person name="Stroehlein A.J."/>
            <person name="Ansell B.R."/>
            <person name="Breugelmans B."/>
            <person name="Hofmann A."/>
            <person name="Qu J."/>
            <person name="Dugan S."/>
            <person name="Lee S.L."/>
            <person name="Chao H."/>
            <person name="Dinh H."/>
            <person name="Han Y."/>
            <person name="Doddapaneni H.V."/>
            <person name="Worley K.C."/>
            <person name="Muzny D.M."/>
            <person name="Ioannidis P."/>
            <person name="Waterhouse R.M."/>
            <person name="Zdobnov E.M."/>
            <person name="James P.J."/>
            <person name="Bagnall N.H."/>
            <person name="Kotze A.C."/>
            <person name="Gibbs R.A."/>
            <person name="Richards S."/>
            <person name="Batterham P."/>
            <person name="Gasser R.B."/>
        </authorList>
    </citation>
    <scope>NUCLEOTIDE SEQUENCE [LARGE SCALE GENOMIC DNA]</scope>
    <source>
        <strain evidence="6 7">LS</strain>
        <tissue evidence="6">Full body</tissue>
    </source>
</reference>
<keyword evidence="4" id="KW-0539">Nucleus</keyword>
<dbReference type="GO" id="GO:0005681">
    <property type="term" value="C:spliceosomal complex"/>
    <property type="evidence" value="ECO:0007669"/>
    <property type="project" value="TreeGrafter"/>
</dbReference>
<dbReference type="GO" id="GO:0005829">
    <property type="term" value="C:cytosol"/>
    <property type="evidence" value="ECO:0007669"/>
    <property type="project" value="TreeGrafter"/>
</dbReference>
<dbReference type="Proteomes" id="UP000037069">
    <property type="component" value="Unassembled WGS sequence"/>
</dbReference>
<dbReference type="STRING" id="7375.A0A0L0BTH6"/>
<evidence type="ECO:0000256" key="4">
    <source>
        <dbReference type="ARBA" id="ARBA00023242"/>
    </source>
</evidence>
<comment type="subcellular location">
    <subcellularLocation>
        <location evidence="2">Cytoplasm</location>
    </subcellularLocation>
    <subcellularLocation>
        <location evidence="1">Nucleus</location>
    </subcellularLocation>
</comment>
<keyword evidence="3" id="KW-0963">Cytoplasm</keyword>
<dbReference type="Gene3D" id="2.30.29.30">
    <property type="entry name" value="Pleckstrin-homology domain (PH domain)/Phosphotyrosine-binding domain (PTB)"/>
    <property type="match status" value="1"/>
</dbReference>